<dbReference type="InterPro" id="IPR036291">
    <property type="entry name" value="NAD(P)-bd_dom_sf"/>
</dbReference>
<dbReference type="PANTHER" id="PTHR12286">
    <property type="entry name" value="SACCHAROPINE DEHYDROGENASE-LIKE OXIDOREDUCTASE"/>
    <property type="match status" value="1"/>
</dbReference>
<dbReference type="InterPro" id="IPR051276">
    <property type="entry name" value="Saccharopine_DH-like_oxidrdct"/>
</dbReference>
<evidence type="ECO:0000256" key="1">
    <source>
        <dbReference type="ARBA" id="ARBA00038048"/>
    </source>
</evidence>
<sequence length="431" mass="48109">MAASDKEFDIVIFGASGFTGKFVIEELSRVANENNIKWAIAGRSMEKLEAVLSDVTSSTGQDYSDIQILIADSLNHESLLDMCTKTKCLINCCGPFVYYGPKVIEACIECKTHHVDVSGEPLFLEKVQLQYNGPARENDVYIVGSCAFRCLPIDIGIMYTSQQFNGDLNNVEAYLSVDGPVRTGLPTFECQVYGFQHRNELGAIRKSLFTTKNFEFQHVVKPKSGLFYDKDSSKYCSVWPDAYRSVVYRSQRFLQDQETKRPTQYAFYFCNESLIFFILMFFSGLCLSFLSRFSFGRKLLMAFPTFFSGGIVKKGGPTKQEVEKCSFSLKFCGNGYPSRVKELTDTHSDLPNKPIITKINGPEPAYVTTAICVTQAAIVILKENQRMPNSGGVFTPASAFANTTLVERLCKRNIKFQTVSADETSPAAGDN</sequence>
<reference evidence="4" key="1">
    <citation type="submission" date="2015-07" db="EMBL/GenBank/DDBJ databases">
        <title>MeaNS - Measles Nucleotide Surveillance Program.</title>
        <authorList>
            <person name="Tran T."/>
            <person name="Druce J."/>
        </authorList>
    </citation>
    <scope>NUCLEOTIDE SEQUENCE</scope>
    <source>
        <strain evidence="4">UCB-OBI-ISO-001</strain>
        <tissue evidence="4">Gonad</tissue>
    </source>
</reference>
<dbReference type="EMBL" id="KQ416198">
    <property type="protein sequence ID" value="KOF98186.1"/>
    <property type="molecule type" value="Genomic_DNA"/>
</dbReference>
<proteinExistence type="inferred from homology"/>
<dbReference type="InterPro" id="IPR005097">
    <property type="entry name" value="Sacchrp_dh_NADP-bd"/>
</dbReference>
<dbReference type="GO" id="GO:0005886">
    <property type="term" value="C:plasma membrane"/>
    <property type="evidence" value="ECO:0007669"/>
    <property type="project" value="TreeGrafter"/>
</dbReference>
<dbReference type="SUPFAM" id="SSF51735">
    <property type="entry name" value="NAD(P)-binding Rossmann-fold domains"/>
    <property type="match status" value="1"/>
</dbReference>
<dbReference type="GO" id="GO:0005811">
    <property type="term" value="C:lipid droplet"/>
    <property type="evidence" value="ECO:0007669"/>
    <property type="project" value="TreeGrafter"/>
</dbReference>
<keyword evidence="2" id="KW-1133">Transmembrane helix</keyword>
<accession>A0A0L8I9L9</accession>
<dbReference type="GO" id="GO:0005739">
    <property type="term" value="C:mitochondrion"/>
    <property type="evidence" value="ECO:0007669"/>
    <property type="project" value="TreeGrafter"/>
</dbReference>
<feature type="transmembrane region" description="Helical" evidence="2">
    <location>
        <begin position="265"/>
        <end position="290"/>
    </location>
</feature>
<dbReference type="OrthoDB" id="10268090at2759"/>
<dbReference type="Pfam" id="PF03435">
    <property type="entry name" value="Sacchrp_dh_NADP"/>
    <property type="match status" value="1"/>
</dbReference>
<dbReference type="AlphaFoldDB" id="A0A0L8I9L9"/>
<feature type="domain" description="Saccharopine dehydrogenase NADP binding" evidence="3">
    <location>
        <begin position="10"/>
        <end position="143"/>
    </location>
</feature>
<dbReference type="Gene3D" id="3.40.50.720">
    <property type="entry name" value="NAD(P)-binding Rossmann-like Domain"/>
    <property type="match status" value="1"/>
</dbReference>
<keyword evidence="2" id="KW-0812">Transmembrane</keyword>
<protein>
    <recommendedName>
        <fullName evidence="3">Saccharopine dehydrogenase NADP binding domain-containing protein</fullName>
    </recommendedName>
</protein>
<name>A0A0L8I9L9_OCTBM</name>
<keyword evidence="2" id="KW-0472">Membrane</keyword>
<organism evidence="4">
    <name type="scientific">Octopus bimaculoides</name>
    <name type="common">California two-spotted octopus</name>
    <dbReference type="NCBI Taxonomy" id="37653"/>
    <lineage>
        <taxon>Eukaryota</taxon>
        <taxon>Metazoa</taxon>
        <taxon>Spiralia</taxon>
        <taxon>Lophotrochozoa</taxon>
        <taxon>Mollusca</taxon>
        <taxon>Cephalopoda</taxon>
        <taxon>Coleoidea</taxon>
        <taxon>Octopodiformes</taxon>
        <taxon>Octopoda</taxon>
        <taxon>Incirrata</taxon>
        <taxon>Octopodidae</taxon>
        <taxon>Octopus</taxon>
    </lineage>
</organism>
<dbReference type="FunFam" id="3.40.50.720:FF:000178">
    <property type="entry name" value="Saccharopine dehydrogenase-like oxidoreductase"/>
    <property type="match status" value="1"/>
</dbReference>
<dbReference type="GO" id="GO:0009247">
    <property type="term" value="P:glycolipid biosynthetic process"/>
    <property type="evidence" value="ECO:0007669"/>
    <property type="project" value="TreeGrafter"/>
</dbReference>
<evidence type="ECO:0000259" key="3">
    <source>
        <dbReference type="Pfam" id="PF03435"/>
    </source>
</evidence>
<dbReference type="KEGG" id="obi:106878846"/>
<comment type="similarity">
    <text evidence="1">Belongs to the saccharopine dehydrogenase family.</text>
</comment>
<dbReference type="STRING" id="37653.A0A0L8I9L9"/>
<evidence type="ECO:0000313" key="4">
    <source>
        <dbReference type="EMBL" id="KOF98186.1"/>
    </source>
</evidence>
<evidence type="ECO:0000256" key="2">
    <source>
        <dbReference type="SAM" id="Phobius"/>
    </source>
</evidence>
<dbReference type="PANTHER" id="PTHR12286:SF5">
    <property type="entry name" value="SACCHAROPINE DEHYDROGENASE-LIKE OXIDOREDUCTASE"/>
    <property type="match status" value="1"/>
</dbReference>
<gene>
    <name evidence="4" type="ORF">OCBIM_22026727mg</name>
</gene>
<dbReference type="OMA" id="KRPVQMH"/>